<name>A0AAC9IX78_VIRHA</name>
<evidence type="ECO:0000256" key="9">
    <source>
        <dbReference type="HAMAP-Rule" id="MF_00082"/>
    </source>
</evidence>
<evidence type="ECO:0000256" key="5">
    <source>
        <dbReference type="ARBA" id="ARBA00022741"/>
    </source>
</evidence>
<evidence type="ECO:0000256" key="7">
    <source>
        <dbReference type="ARBA" id="ARBA00022840"/>
    </source>
</evidence>
<evidence type="ECO:0000313" key="12">
    <source>
        <dbReference type="Proteomes" id="UP000182945"/>
    </source>
</evidence>
<feature type="site" description="Transition state stabilizer" evidence="9">
    <location>
        <position position="229"/>
    </location>
</feature>
<evidence type="ECO:0000256" key="4">
    <source>
        <dbReference type="ARBA" id="ARBA00022679"/>
    </source>
</evidence>
<dbReference type="GO" id="GO:0003991">
    <property type="term" value="F:acetylglutamate kinase activity"/>
    <property type="evidence" value="ECO:0007669"/>
    <property type="project" value="UniProtKB-UniRule"/>
</dbReference>
<dbReference type="PANTHER" id="PTHR23342">
    <property type="entry name" value="N-ACETYLGLUTAMATE SYNTHASE"/>
    <property type="match status" value="1"/>
</dbReference>
<feature type="binding site" evidence="9">
    <location>
        <position position="73"/>
    </location>
    <ligand>
        <name>substrate</name>
    </ligand>
</feature>
<keyword evidence="4 9" id="KW-0808">Transferase</keyword>
<dbReference type="AlphaFoldDB" id="A0AAC9IX78"/>
<dbReference type="Gene3D" id="3.40.1160.10">
    <property type="entry name" value="Acetylglutamate kinase-like"/>
    <property type="match status" value="1"/>
</dbReference>
<comment type="similarity">
    <text evidence="9">Belongs to the acetylglutamate kinase family. ArgB subfamily.</text>
</comment>
<feature type="binding site" evidence="9">
    <location>
        <begin position="51"/>
        <end position="52"/>
    </location>
    <ligand>
        <name>substrate</name>
    </ligand>
</feature>
<dbReference type="InterPro" id="IPR036393">
    <property type="entry name" value="AceGlu_kinase-like_sf"/>
</dbReference>
<dbReference type="EC" id="2.7.2.8" evidence="9"/>
<dbReference type="InterPro" id="IPR004662">
    <property type="entry name" value="AcgluKinase_fam"/>
</dbReference>
<evidence type="ECO:0000313" key="11">
    <source>
        <dbReference type="EMBL" id="APC47372.1"/>
    </source>
</evidence>
<dbReference type="GO" id="GO:0005524">
    <property type="term" value="F:ATP binding"/>
    <property type="evidence" value="ECO:0007669"/>
    <property type="project" value="UniProtKB-UniRule"/>
</dbReference>
<dbReference type="PANTHER" id="PTHR23342:SF0">
    <property type="entry name" value="N-ACETYLGLUTAMATE SYNTHASE, MITOCHONDRIAL"/>
    <property type="match status" value="1"/>
</dbReference>
<protein>
    <recommendedName>
        <fullName evidence="9">Acetylglutamate kinase</fullName>
        <ecNumber evidence="9">2.7.2.8</ecNumber>
    </recommendedName>
    <alternativeName>
        <fullName evidence="9">N-acetyl-L-glutamate 5-phosphotransferase</fullName>
    </alternativeName>
    <alternativeName>
        <fullName evidence="9">NAG kinase</fullName>
        <shortName evidence="9">NAGK</shortName>
    </alternativeName>
</protein>
<keyword evidence="2 9" id="KW-0055">Arginine biosynthesis</keyword>
<evidence type="ECO:0000256" key="2">
    <source>
        <dbReference type="ARBA" id="ARBA00022571"/>
    </source>
</evidence>
<dbReference type="PIRSF" id="PIRSF000728">
    <property type="entry name" value="NAGK"/>
    <property type="match status" value="1"/>
</dbReference>
<gene>
    <name evidence="9" type="primary">argB</name>
    <name evidence="11" type="ORF">BME96_03960</name>
</gene>
<dbReference type="EMBL" id="CP017962">
    <property type="protein sequence ID" value="APC47372.1"/>
    <property type="molecule type" value="Genomic_DNA"/>
</dbReference>
<evidence type="ECO:0000256" key="1">
    <source>
        <dbReference type="ARBA" id="ARBA00004828"/>
    </source>
</evidence>
<sequence>MHPIGREVRELSNIVFKLGGSIIAELPNSFYDMLVHLKRSAKCNPIIVHGGGPAINKLLDHLKIEHEFVKGLRKTSKDVLEIAEMVMSGSINKHIVTSIQTIDGKAIGLSGVDAAILQAKPLGIQEEIGYVGEVENVDTEWLHLIIQHGAIPVISPIGLGSDGQHYNINGDIAAAAVAEAMNAKLAFISDIPGVKEERAGRTIIHPSLTKEQTETMIKTGIIHGGMIPKVQSAIKALSGGVTETVILNGWESKDIEAYLDGKQAGTKLIIEKEANHV</sequence>
<evidence type="ECO:0000256" key="6">
    <source>
        <dbReference type="ARBA" id="ARBA00022777"/>
    </source>
</evidence>
<dbReference type="GO" id="GO:0042450">
    <property type="term" value="P:L-arginine biosynthetic process via ornithine"/>
    <property type="evidence" value="ECO:0007669"/>
    <property type="project" value="UniProtKB-UniRule"/>
</dbReference>
<dbReference type="FunFam" id="3.40.1160.10:FF:000004">
    <property type="entry name" value="Acetylglutamate kinase"/>
    <property type="match status" value="1"/>
</dbReference>
<dbReference type="Pfam" id="PF00696">
    <property type="entry name" value="AA_kinase"/>
    <property type="match status" value="1"/>
</dbReference>
<dbReference type="NCBIfam" id="TIGR00761">
    <property type="entry name" value="argB"/>
    <property type="match status" value="1"/>
</dbReference>
<keyword evidence="9" id="KW-0963">Cytoplasm</keyword>
<dbReference type="Proteomes" id="UP000182945">
    <property type="component" value="Chromosome"/>
</dbReference>
<keyword evidence="5 9" id="KW-0547">Nucleotide-binding</keyword>
<dbReference type="InterPro" id="IPR001048">
    <property type="entry name" value="Asp/Glu/Uridylate_kinase"/>
</dbReference>
<keyword evidence="6 9" id="KW-0418">Kinase</keyword>
<feature type="domain" description="Aspartate/glutamate/uridylate kinase" evidence="10">
    <location>
        <begin position="14"/>
        <end position="248"/>
    </location>
</feature>
<comment type="function">
    <text evidence="9">Catalyzes the ATP-dependent phosphorylation of N-acetyl-L-glutamate.</text>
</comment>
<evidence type="ECO:0000256" key="8">
    <source>
        <dbReference type="ARBA" id="ARBA00048141"/>
    </source>
</evidence>
<comment type="subcellular location">
    <subcellularLocation>
        <location evidence="9">Cytoplasm</location>
    </subcellularLocation>
</comment>
<reference evidence="11 12" key="1">
    <citation type="submission" date="2016-11" db="EMBL/GenBank/DDBJ databases">
        <title>Complete genome sequencing of Virgibacillus halodenitrificans PDB-F2.</title>
        <authorList>
            <person name="Sun Z."/>
            <person name="Zhou Y."/>
            <person name="Li H."/>
        </authorList>
    </citation>
    <scope>NUCLEOTIDE SEQUENCE [LARGE SCALE GENOMIC DNA]</scope>
    <source>
        <strain evidence="11 12">PDB-F2</strain>
    </source>
</reference>
<dbReference type="KEGG" id="vhl:BME96_03960"/>
<dbReference type="SUPFAM" id="SSF53633">
    <property type="entry name" value="Carbamate kinase-like"/>
    <property type="match status" value="1"/>
</dbReference>
<comment type="catalytic activity">
    <reaction evidence="8 9">
        <text>N-acetyl-L-glutamate + ATP = N-acetyl-L-glutamyl 5-phosphate + ADP</text>
        <dbReference type="Rhea" id="RHEA:14629"/>
        <dbReference type="ChEBI" id="CHEBI:30616"/>
        <dbReference type="ChEBI" id="CHEBI:44337"/>
        <dbReference type="ChEBI" id="CHEBI:57936"/>
        <dbReference type="ChEBI" id="CHEBI:456216"/>
        <dbReference type="EC" id="2.7.2.8"/>
    </reaction>
</comment>
<comment type="pathway">
    <text evidence="1 9">Amino-acid biosynthesis; L-arginine biosynthesis; N(2)-acetyl-L-ornithine from L-glutamate: step 2/4.</text>
</comment>
<dbReference type="CDD" id="cd04238">
    <property type="entry name" value="AAK_NAGK-like"/>
    <property type="match status" value="1"/>
</dbReference>
<proteinExistence type="inferred from homology"/>
<dbReference type="GO" id="GO:0005737">
    <property type="term" value="C:cytoplasm"/>
    <property type="evidence" value="ECO:0007669"/>
    <property type="project" value="UniProtKB-SubCell"/>
</dbReference>
<evidence type="ECO:0000259" key="10">
    <source>
        <dbReference type="Pfam" id="PF00696"/>
    </source>
</evidence>
<dbReference type="InterPro" id="IPR037528">
    <property type="entry name" value="ArgB"/>
</dbReference>
<keyword evidence="7 9" id="KW-0067">ATP-binding</keyword>
<dbReference type="HAMAP" id="MF_00082">
    <property type="entry name" value="ArgB"/>
    <property type="match status" value="1"/>
</dbReference>
<accession>A0AAC9IX78</accession>
<keyword evidence="3 9" id="KW-0028">Amino-acid biosynthesis</keyword>
<organism evidence="11 12">
    <name type="scientific">Virgibacillus halodenitrificans</name>
    <name type="common">Bacillus halodenitrificans</name>
    <dbReference type="NCBI Taxonomy" id="1482"/>
    <lineage>
        <taxon>Bacteria</taxon>
        <taxon>Bacillati</taxon>
        <taxon>Bacillota</taxon>
        <taxon>Bacilli</taxon>
        <taxon>Bacillales</taxon>
        <taxon>Bacillaceae</taxon>
        <taxon>Virgibacillus</taxon>
    </lineage>
</organism>
<feature type="site" description="Transition state stabilizer" evidence="9">
    <location>
        <position position="17"/>
    </location>
</feature>
<feature type="binding site" evidence="9">
    <location>
        <position position="167"/>
    </location>
    <ligand>
        <name>substrate</name>
    </ligand>
</feature>
<evidence type="ECO:0000256" key="3">
    <source>
        <dbReference type="ARBA" id="ARBA00022605"/>
    </source>
</evidence>